<name>A0A1M6ELB6_9CLOT</name>
<evidence type="ECO:0000256" key="3">
    <source>
        <dbReference type="ARBA" id="ARBA00022989"/>
    </source>
</evidence>
<sequence>MDWGAFISNVSAVAIVLFTIGIILVVIEMFIPGFGVAGISGTVCLILSVLFAANSFFEGLILMLGVFAIVGVLLGIVLNSLSRGRMSKTLVLTEEQKKEKGYISSDDLNYFIDKEGMAITDLRPSGSADIEGVKLDVVTDGEYILKGTKVKILKVKGNKILVRKVIN</sequence>
<evidence type="ECO:0000256" key="4">
    <source>
        <dbReference type="ARBA" id="ARBA00023136"/>
    </source>
</evidence>
<keyword evidence="4 5" id="KW-0472">Membrane</keyword>
<dbReference type="InterPro" id="IPR002810">
    <property type="entry name" value="NfeD-like_C"/>
</dbReference>
<dbReference type="PANTHER" id="PTHR33507:SF3">
    <property type="entry name" value="INNER MEMBRANE PROTEIN YBBJ"/>
    <property type="match status" value="1"/>
</dbReference>
<dbReference type="Gene3D" id="2.40.50.140">
    <property type="entry name" value="Nucleic acid-binding proteins"/>
    <property type="match status" value="1"/>
</dbReference>
<dbReference type="Pfam" id="PF24961">
    <property type="entry name" value="NfeD_membrane"/>
    <property type="match status" value="1"/>
</dbReference>
<proteinExistence type="predicted"/>
<keyword evidence="9" id="KW-1185">Reference proteome</keyword>
<gene>
    <name evidence="8" type="ORF">SAMN05444401_1610</name>
</gene>
<dbReference type="OrthoDB" id="9806253at2"/>
<feature type="transmembrane region" description="Helical" evidence="5">
    <location>
        <begin position="34"/>
        <end position="53"/>
    </location>
</feature>
<dbReference type="PANTHER" id="PTHR33507">
    <property type="entry name" value="INNER MEMBRANE PROTEIN YBBJ"/>
    <property type="match status" value="1"/>
</dbReference>
<evidence type="ECO:0000313" key="8">
    <source>
        <dbReference type="EMBL" id="SHI86196.1"/>
    </source>
</evidence>
<feature type="transmembrane region" description="Helical" evidence="5">
    <location>
        <begin position="59"/>
        <end position="78"/>
    </location>
</feature>
<dbReference type="Pfam" id="PF01957">
    <property type="entry name" value="NfeD"/>
    <property type="match status" value="1"/>
</dbReference>
<dbReference type="STRING" id="1121298.SAMN05444401_1610"/>
<keyword evidence="2 5" id="KW-0812">Transmembrane</keyword>
<comment type="subcellular location">
    <subcellularLocation>
        <location evidence="1">Membrane</location>
        <topology evidence="1">Multi-pass membrane protein</topology>
    </subcellularLocation>
</comment>
<dbReference type="GO" id="GO:0005886">
    <property type="term" value="C:plasma membrane"/>
    <property type="evidence" value="ECO:0007669"/>
    <property type="project" value="TreeGrafter"/>
</dbReference>
<reference evidence="8 9" key="1">
    <citation type="submission" date="2016-11" db="EMBL/GenBank/DDBJ databases">
        <authorList>
            <person name="Jaros S."/>
            <person name="Januszkiewicz K."/>
            <person name="Wedrychowicz H."/>
        </authorList>
    </citation>
    <scope>NUCLEOTIDE SEQUENCE [LARGE SCALE GENOMIC DNA]</scope>
    <source>
        <strain evidence="8 9">DSM 21864</strain>
    </source>
</reference>
<dbReference type="EMBL" id="FQZO01000002">
    <property type="protein sequence ID" value="SHI86196.1"/>
    <property type="molecule type" value="Genomic_DNA"/>
</dbReference>
<feature type="domain" description="NfeD integral membrane" evidence="7">
    <location>
        <begin position="3"/>
        <end position="77"/>
    </location>
</feature>
<dbReference type="InterPro" id="IPR052165">
    <property type="entry name" value="Membrane_assoc_protease"/>
</dbReference>
<dbReference type="Proteomes" id="UP000184080">
    <property type="component" value="Unassembled WGS sequence"/>
</dbReference>
<evidence type="ECO:0000256" key="2">
    <source>
        <dbReference type="ARBA" id="ARBA00022692"/>
    </source>
</evidence>
<evidence type="ECO:0000259" key="6">
    <source>
        <dbReference type="Pfam" id="PF01957"/>
    </source>
</evidence>
<dbReference type="InterPro" id="IPR012340">
    <property type="entry name" value="NA-bd_OB-fold"/>
</dbReference>
<evidence type="ECO:0000259" key="7">
    <source>
        <dbReference type="Pfam" id="PF24961"/>
    </source>
</evidence>
<dbReference type="InterPro" id="IPR056739">
    <property type="entry name" value="NfeD_membrane"/>
</dbReference>
<evidence type="ECO:0000256" key="1">
    <source>
        <dbReference type="ARBA" id="ARBA00004141"/>
    </source>
</evidence>
<evidence type="ECO:0000313" key="9">
    <source>
        <dbReference type="Proteomes" id="UP000184080"/>
    </source>
</evidence>
<feature type="transmembrane region" description="Helical" evidence="5">
    <location>
        <begin position="6"/>
        <end position="27"/>
    </location>
</feature>
<protein>
    <submittedName>
        <fullName evidence="8">NfeD-like C-terminal, partner-binding</fullName>
    </submittedName>
</protein>
<dbReference type="RefSeq" id="WP_073005356.1">
    <property type="nucleotide sequence ID" value="NZ_FQZO01000002.1"/>
</dbReference>
<feature type="domain" description="NfeD-like C-terminal" evidence="6">
    <location>
        <begin position="111"/>
        <end position="164"/>
    </location>
</feature>
<accession>A0A1M6ELB6</accession>
<dbReference type="AlphaFoldDB" id="A0A1M6ELB6"/>
<keyword evidence="3 5" id="KW-1133">Transmembrane helix</keyword>
<evidence type="ECO:0000256" key="5">
    <source>
        <dbReference type="SAM" id="Phobius"/>
    </source>
</evidence>
<organism evidence="8 9">
    <name type="scientific">Clostridium amylolyticum</name>
    <dbReference type="NCBI Taxonomy" id="1121298"/>
    <lineage>
        <taxon>Bacteria</taxon>
        <taxon>Bacillati</taxon>
        <taxon>Bacillota</taxon>
        <taxon>Clostridia</taxon>
        <taxon>Eubacteriales</taxon>
        <taxon>Clostridiaceae</taxon>
        <taxon>Clostridium</taxon>
    </lineage>
</organism>